<accession>A0A1B2E7R6</accession>
<dbReference type="KEGG" id="pib:BBD41_27570"/>
<dbReference type="Proteomes" id="UP000189059">
    <property type="component" value="Unassembled WGS sequence"/>
</dbReference>
<evidence type="ECO:0000313" key="4">
    <source>
        <dbReference type="Proteomes" id="UP000189059"/>
    </source>
</evidence>
<dbReference type="GO" id="GO:0016407">
    <property type="term" value="F:acetyltransferase activity"/>
    <property type="evidence" value="ECO:0007669"/>
    <property type="project" value="InterPro"/>
</dbReference>
<dbReference type="Pfam" id="PF00797">
    <property type="entry name" value="Acetyltransf_2"/>
    <property type="match status" value="1"/>
</dbReference>
<sequence length="295" mass="34026">MITDTEIKAYLTRLGILDRKAPTKTFLFELHQAHVERISWQTVDIFAGKPTAMDVRSSIQLMLSRRSGYCFHLNGAFSTLLQALGYNIQWHRGGVQPIGQEPRINGFHLGVTVSLPNDEGQEERWIVDVGLGDMPYEPIPLRYGAYRQGPFTYDLMASGVANGGWRLTHDPANSYEGIDYAPEAVDTLDVFTANHAFYSRSPESPWRELFIVRQRSAKRIHELKGRILKSWDESGMHTTEIDSKAQWREVLADLFYEELVHYSELEREGIWDKITKLHERWLREMEEQNGRAQSI</sequence>
<dbReference type="Gene3D" id="2.40.128.150">
    <property type="entry name" value="Cysteine proteinases"/>
    <property type="match status" value="1"/>
</dbReference>
<dbReference type="AlphaFoldDB" id="A0A1B2E7R6"/>
<keyword evidence="2" id="KW-0808">Transferase</keyword>
<comment type="similarity">
    <text evidence="1">Belongs to the arylamine N-acetyltransferase family.</text>
</comment>
<dbReference type="OrthoDB" id="7181050at2"/>
<evidence type="ECO:0000313" key="3">
    <source>
        <dbReference type="EMBL" id="OOC61813.1"/>
    </source>
</evidence>
<dbReference type="SUPFAM" id="SSF54001">
    <property type="entry name" value="Cysteine proteinases"/>
    <property type="match status" value="1"/>
</dbReference>
<name>A0A1B2E7R6_9BACL</name>
<keyword evidence="4" id="KW-1185">Reference proteome</keyword>
<dbReference type="EMBL" id="CP016809">
    <property type="protein sequence ID" value="ANY76033.1"/>
    <property type="molecule type" value="Genomic_DNA"/>
</dbReference>
<protein>
    <submittedName>
        <fullName evidence="2 3">Acetyltransferase</fullName>
    </submittedName>
</protein>
<dbReference type="Gene3D" id="3.30.2140.10">
    <property type="entry name" value="Arylamine N-acetyltransferase"/>
    <property type="match status" value="1"/>
</dbReference>
<evidence type="ECO:0000256" key="1">
    <source>
        <dbReference type="ARBA" id="ARBA00006547"/>
    </source>
</evidence>
<reference evidence="3 4" key="2">
    <citation type="submission" date="2016-12" db="EMBL/GenBank/DDBJ databases">
        <title>Genome sequencing and description of Paenibacillus sp. nov. from high altitude lake in the Indian Trans- Himalayas.</title>
        <authorList>
            <person name="Kiran S."/>
            <person name="Swarnkar M.K."/>
            <person name="Rana A."/>
            <person name="Tewari R."/>
            <person name="Gulati A."/>
        </authorList>
    </citation>
    <scope>NUCLEOTIDE SEQUENCE [LARGE SCALE GENOMIC DNA]</scope>
    <source>
        <strain evidence="3 4">IHBB 9951</strain>
    </source>
</reference>
<dbReference type="EMBL" id="MRVI01000001">
    <property type="protein sequence ID" value="OOC61813.1"/>
    <property type="molecule type" value="Genomic_DNA"/>
</dbReference>
<dbReference type="InterPro" id="IPR001447">
    <property type="entry name" value="Arylamine_N-AcTrfase"/>
</dbReference>
<gene>
    <name evidence="3" type="ORF">BBD40_08070</name>
    <name evidence="2" type="ORF">BBD41_27570</name>
</gene>
<evidence type="ECO:0000313" key="2">
    <source>
        <dbReference type="EMBL" id="ANY76033.1"/>
    </source>
</evidence>
<dbReference type="RefSeq" id="WP_077566621.1">
    <property type="nucleotide sequence ID" value="NZ_CP016809.1"/>
</dbReference>
<organism evidence="2">
    <name type="scientific">Paenibacillus ihbetae</name>
    <dbReference type="NCBI Taxonomy" id="1870820"/>
    <lineage>
        <taxon>Bacteria</taxon>
        <taxon>Bacillati</taxon>
        <taxon>Bacillota</taxon>
        <taxon>Bacilli</taxon>
        <taxon>Bacillales</taxon>
        <taxon>Paenibacillaceae</taxon>
        <taxon>Paenibacillus</taxon>
    </lineage>
</organism>
<dbReference type="InterPro" id="IPR038765">
    <property type="entry name" value="Papain-like_cys_pep_sf"/>
</dbReference>
<dbReference type="PANTHER" id="PTHR11786">
    <property type="entry name" value="N-HYDROXYARYLAMINE O-ACETYLTRANSFERASE"/>
    <property type="match status" value="1"/>
</dbReference>
<proteinExistence type="inferred from homology"/>
<reference evidence="2" key="1">
    <citation type="submission" date="2016-08" db="EMBL/GenBank/DDBJ databases">
        <title>Complete Genome Seqeunce of Paenibacillus sp. nov. IHBB 9852 from high altitute lake of Indian trans-Himalayas.</title>
        <authorList>
            <person name="Kiran S."/>
            <person name="Swarnkar M.K."/>
            <person name="Rana A."/>
            <person name="Tewari R."/>
            <person name="Gulati A."/>
        </authorList>
    </citation>
    <scope>NUCLEOTIDE SEQUENCE [LARGE SCALE GENOMIC DNA]</scope>
    <source>
        <strain evidence="2">IHBB 9852</strain>
    </source>
</reference>
<dbReference type="PANTHER" id="PTHR11786:SF0">
    <property type="entry name" value="ARYLAMINE N-ACETYLTRANSFERASE 4-RELATED"/>
    <property type="match status" value="1"/>
</dbReference>